<dbReference type="GO" id="GO:0006508">
    <property type="term" value="P:proteolysis"/>
    <property type="evidence" value="ECO:0007669"/>
    <property type="project" value="UniProtKB-KW"/>
</dbReference>
<comment type="caution">
    <text evidence="3">The sequence shown here is derived from an EMBL/GenBank/DDBJ whole genome shotgun (WGS) entry which is preliminary data.</text>
</comment>
<evidence type="ECO:0000313" key="3">
    <source>
        <dbReference type="EMBL" id="EFB77226.1"/>
    </source>
</evidence>
<feature type="transmembrane region" description="Helical" evidence="1">
    <location>
        <begin position="55"/>
        <end position="76"/>
    </location>
</feature>
<keyword evidence="1" id="KW-1133">Transmembrane helix</keyword>
<dbReference type="GO" id="GO:0080120">
    <property type="term" value="P:CAAX-box protein maturation"/>
    <property type="evidence" value="ECO:0007669"/>
    <property type="project" value="UniProtKB-ARBA"/>
</dbReference>
<keyword evidence="4" id="KW-1185">Reference proteome</keyword>
<dbReference type="AlphaFoldDB" id="D1PJ66"/>
<reference evidence="3" key="1">
    <citation type="submission" date="2009-12" db="EMBL/GenBank/DDBJ databases">
        <authorList>
            <person name="Weinstock G."/>
            <person name="Sodergren E."/>
            <person name="Clifton S."/>
            <person name="Fulton L."/>
            <person name="Fulton B."/>
            <person name="Courtney L."/>
            <person name="Fronick C."/>
            <person name="Harrison M."/>
            <person name="Strong C."/>
            <person name="Farmer C."/>
            <person name="Delahaunty K."/>
            <person name="Markovic C."/>
            <person name="Hall O."/>
            <person name="Minx P."/>
            <person name="Tomlinson C."/>
            <person name="Mitreva M."/>
            <person name="Nelson J."/>
            <person name="Hou S."/>
            <person name="Wollam A."/>
            <person name="Pepin K.H."/>
            <person name="Johnson M."/>
            <person name="Bhonagiri V."/>
            <person name="Nash W.E."/>
            <person name="Warren W."/>
            <person name="Chinwalla A."/>
            <person name="Mardis E.R."/>
            <person name="Wilson R.K."/>
        </authorList>
    </citation>
    <scope>NUCLEOTIDE SEQUENCE [LARGE SCALE GENOMIC DNA]</scope>
    <source>
        <strain evidence="3">DSM 15176</strain>
    </source>
</reference>
<keyword evidence="1" id="KW-0472">Membrane</keyword>
<dbReference type="PANTHER" id="PTHR35797:SF1">
    <property type="entry name" value="PROTEASE"/>
    <property type="match status" value="1"/>
</dbReference>
<accession>D1PJ66</accession>
<dbReference type="Proteomes" id="UP000003438">
    <property type="component" value="Unassembled WGS sequence"/>
</dbReference>
<sequence>MAYLPFLGEEYDWRYCLQSLLQKKFGYWIGTLINGSMRGLWHISMLILSHASNDVFYAGLRQIAFCICLGFFLTFSKEVTNNIWLLAVLHYLNNQFAVFISLNPSSVGKINATGFLDALSIFIYNAIYILPFLVYRLYLWKKAKKAPANYSTRMLGEANKHLAPSYSLHSPELPWIRSRKEARCLADSG</sequence>
<evidence type="ECO:0000259" key="2">
    <source>
        <dbReference type="Pfam" id="PF02517"/>
    </source>
</evidence>
<gene>
    <name evidence="3" type="ORF">SUBVAR_04386</name>
</gene>
<feature type="transmembrane region" description="Helical" evidence="1">
    <location>
        <begin position="114"/>
        <end position="135"/>
    </location>
</feature>
<evidence type="ECO:0000313" key="4">
    <source>
        <dbReference type="Proteomes" id="UP000003438"/>
    </source>
</evidence>
<dbReference type="PANTHER" id="PTHR35797">
    <property type="entry name" value="PROTEASE-RELATED"/>
    <property type="match status" value="1"/>
</dbReference>
<dbReference type="Pfam" id="PF02517">
    <property type="entry name" value="Rce1-like"/>
    <property type="match status" value="1"/>
</dbReference>
<dbReference type="GO" id="GO:0004175">
    <property type="term" value="F:endopeptidase activity"/>
    <property type="evidence" value="ECO:0007669"/>
    <property type="project" value="UniProtKB-ARBA"/>
</dbReference>
<dbReference type="InterPro" id="IPR003675">
    <property type="entry name" value="Rce1/LyrA-like_dom"/>
</dbReference>
<feature type="domain" description="CAAX prenyl protease 2/Lysostaphin resistance protein A-like" evidence="2">
    <location>
        <begin position="4"/>
        <end position="94"/>
    </location>
</feature>
<keyword evidence="1" id="KW-0812">Transmembrane</keyword>
<name>D1PJ66_9FIRM</name>
<dbReference type="STRING" id="411471.SUBVAR_04386"/>
<dbReference type="HOGENOM" id="CLU_1433790_0_0_9"/>
<dbReference type="EMBL" id="ACBY02000013">
    <property type="protein sequence ID" value="EFB77226.1"/>
    <property type="molecule type" value="Genomic_DNA"/>
</dbReference>
<proteinExistence type="predicted"/>
<organism evidence="3 4">
    <name type="scientific">Subdoligranulum variabile DSM 15176</name>
    <dbReference type="NCBI Taxonomy" id="411471"/>
    <lineage>
        <taxon>Bacteria</taxon>
        <taxon>Bacillati</taxon>
        <taxon>Bacillota</taxon>
        <taxon>Clostridia</taxon>
        <taxon>Eubacteriales</taxon>
        <taxon>Oscillospiraceae</taxon>
        <taxon>Subdoligranulum</taxon>
    </lineage>
</organism>
<dbReference type="InterPro" id="IPR042150">
    <property type="entry name" value="MmRce1-like"/>
</dbReference>
<protein>
    <submittedName>
        <fullName evidence="3">CAAX amino terminal protease family protein</fullName>
    </submittedName>
</protein>
<keyword evidence="3" id="KW-0378">Hydrolase</keyword>
<feature type="transmembrane region" description="Helical" evidence="1">
    <location>
        <begin position="83"/>
        <end position="102"/>
    </location>
</feature>
<dbReference type="eggNOG" id="COG1266">
    <property type="taxonomic scope" value="Bacteria"/>
</dbReference>
<keyword evidence="3" id="KW-0645">Protease</keyword>
<evidence type="ECO:0000256" key="1">
    <source>
        <dbReference type="SAM" id="Phobius"/>
    </source>
</evidence>